<sequence length="65" mass="7082">MIAEKFTDIAISSINTWTTVKGAAKSTQIQCTIPKIHIRTASCLSPSQKTSRSTFHSKKSPQDSS</sequence>
<evidence type="ECO:0000313" key="2">
    <source>
        <dbReference type="EMBL" id="CEK97768.1"/>
    </source>
</evidence>
<gene>
    <name evidence="2" type="primary">ORF216847</name>
</gene>
<dbReference type="EMBL" id="HACG01050903">
    <property type="protein sequence ID" value="CEK97768.1"/>
    <property type="molecule type" value="Transcribed_RNA"/>
</dbReference>
<feature type="compositionally biased region" description="Polar residues" evidence="1">
    <location>
        <begin position="44"/>
        <end position="54"/>
    </location>
</feature>
<accession>A0A0B7BXR0</accession>
<feature type="region of interest" description="Disordered" evidence="1">
    <location>
        <begin position="44"/>
        <end position="65"/>
    </location>
</feature>
<name>A0A0B7BXR0_9EUPU</name>
<organism evidence="2">
    <name type="scientific">Arion vulgaris</name>
    <dbReference type="NCBI Taxonomy" id="1028688"/>
    <lineage>
        <taxon>Eukaryota</taxon>
        <taxon>Metazoa</taxon>
        <taxon>Spiralia</taxon>
        <taxon>Lophotrochozoa</taxon>
        <taxon>Mollusca</taxon>
        <taxon>Gastropoda</taxon>
        <taxon>Heterobranchia</taxon>
        <taxon>Euthyneura</taxon>
        <taxon>Panpulmonata</taxon>
        <taxon>Eupulmonata</taxon>
        <taxon>Stylommatophora</taxon>
        <taxon>Helicina</taxon>
        <taxon>Arionoidea</taxon>
        <taxon>Arionidae</taxon>
        <taxon>Arion</taxon>
    </lineage>
</organism>
<reference evidence="2" key="1">
    <citation type="submission" date="2014-12" db="EMBL/GenBank/DDBJ databases">
        <title>Insight into the proteome of Arion vulgaris.</title>
        <authorList>
            <person name="Aradska J."/>
            <person name="Bulat T."/>
            <person name="Smidak R."/>
            <person name="Sarate P."/>
            <person name="Gangsoo J."/>
            <person name="Sialana F."/>
            <person name="Bilban M."/>
            <person name="Lubec G."/>
        </authorList>
    </citation>
    <scope>NUCLEOTIDE SEQUENCE</scope>
    <source>
        <tissue evidence="2">Skin</tissue>
    </source>
</reference>
<protein>
    <submittedName>
        <fullName evidence="2">Uncharacterized protein</fullName>
    </submittedName>
</protein>
<evidence type="ECO:0000256" key="1">
    <source>
        <dbReference type="SAM" id="MobiDB-lite"/>
    </source>
</evidence>
<proteinExistence type="predicted"/>
<dbReference type="AlphaFoldDB" id="A0A0B7BXR0"/>